<dbReference type="OrthoDB" id="4158609at2759"/>
<dbReference type="EMBL" id="CAJVRC010000900">
    <property type="protein sequence ID" value="CAG8909323.1"/>
    <property type="molecule type" value="Genomic_DNA"/>
</dbReference>
<name>A0A9W4KLI9_9EURO</name>
<sequence length="181" mass="19918">MSDDNTRRHWHGTPGDRHEHLNVWMNGGAKSPTGRAAWAMPITETRRVCHLPLSISALIPLALHHHLTTSLPTLPIHIHLSIYTTSPKSNLTPKMKDSNTSTSSNGSKRIQETLPDAPGIGERRGSAVDGANGLFSNLQTQKRGNSNADFATRRASWNEQAATRGMFSKWWEGYTRGSGSK</sequence>
<gene>
    <name evidence="2" type="ORF">PEGY_LOCUS10113</name>
</gene>
<evidence type="ECO:0000313" key="2">
    <source>
        <dbReference type="EMBL" id="CAG8909323.1"/>
    </source>
</evidence>
<evidence type="ECO:0000313" key="3">
    <source>
        <dbReference type="Proteomes" id="UP001154252"/>
    </source>
</evidence>
<comment type="caution">
    <text evidence="2">The sequence shown here is derived from an EMBL/GenBank/DDBJ whole genome shotgun (WGS) entry which is preliminary data.</text>
</comment>
<protein>
    <submittedName>
        <fullName evidence="2">Uncharacterized protein</fullName>
    </submittedName>
</protein>
<proteinExistence type="predicted"/>
<evidence type="ECO:0000256" key="1">
    <source>
        <dbReference type="SAM" id="MobiDB-lite"/>
    </source>
</evidence>
<organism evidence="2 3">
    <name type="scientific">Penicillium egyptiacum</name>
    <dbReference type="NCBI Taxonomy" id="1303716"/>
    <lineage>
        <taxon>Eukaryota</taxon>
        <taxon>Fungi</taxon>
        <taxon>Dikarya</taxon>
        <taxon>Ascomycota</taxon>
        <taxon>Pezizomycotina</taxon>
        <taxon>Eurotiomycetes</taxon>
        <taxon>Eurotiomycetidae</taxon>
        <taxon>Eurotiales</taxon>
        <taxon>Aspergillaceae</taxon>
        <taxon>Penicillium</taxon>
    </lineage>
</organism>
<feature type="compositionally biased region" description="Polar residues" evidence="1">
    <location>
        <begin position="87"/>
        <end position="108"/>
    </location>
</feature>
<feature type="region of interest" description="Disordered" evidence="1">
    <location>
        <begin position="87"/>
        <end position="132"/>
    </location>
</feature>
<keyword evidence="3" id="KW-1185">Reference proteome</keyword>
<dbReference type="AlphaFoldDB" id="A0A9W4KLI9"/>
<accession>A0A9W4KLI9</accession>
<dbReference type="Proteomes" id="UP001154252">
    <property type="component" value="Unassembled WGS sequence"/>
</dbReference>
<feature type="region of interest" description="Disordered" evidence="1">
    <location>
        <begin position="1"/>
        <end position="22"/>
    </location>
</feature>
<reference evidence="2" key="1">
    <citation type="submission" date="2021-07" db="EMBL/GenBank/DDBJ databases">
        <authorList>
            <person name="Branca A.L. A."/>
        </authorList>
    </citation>
    <scope>NUCLEOTIDE SEQUENCE</scope>
</reference>